<dbReference type="PROSITE" id="PS51257">
    <property type="entry name" value="PROKAR_LIPOPROTEIN"/>
    <property type="match status" value="1"/>
</dbReference>
<dbReference type="EMBL" id="JADYXP020000024">
    <property type="protein sequence ID" value="KAL0101179.1"/>
    <property type="molecule type" value="Genomic_DNA"/>
</dbReference>
<evidence type="ECO:0000313" key="2">
    <source>
        <dbReference type="EMBL" id="KAL0101179.1"/>
    </source>
</evidence>
<accession>A0AAW2EFN5</accession>
<reference evidence="2 3" key="1">
    <citation type="submission" date="2023-03" db="EMBL/GenBank/DDBJ databases">
        <title>High recombination rates correlate with genetic variation in Cardiocondyla obscurior ants.</title>
        <authorList>
            <person name="Errbii M."/>
        </authorList>
    </citation>
    <scope>NUCLEOTIDE SEQUENCE [LARGE SCALE GENOMIC DNA]</scope>
    <source>
        <strain evidence="2">Alpha-2009</strain>
        <tissue evidence="2">Whole body</tissue>
    </source>
</reference>
<feature type="signal peptide" evidence="1">
    <location>
        <begin position="1"/>
        <end position="29"/>
    </location>
</feature>
<keyword evidence="1" id="KW-0732">Signal</keyword>
<sequence length="71" mass="7892">MKEGCQLATTATLGIFLHLLMFMTNVPNAAVGCIVSLFRRVGARPLGSSLVPFIKVRNNFTVAWGNFWLFF</sequence>
<protein>
    <submittedName>
        <fullName evidence="2">Uncharacterized protein</fullName>
    </submittedName>
</protein>
<comment type="caution">
    <text evidence="2">The sequence shown here is derived from an EMBL/GenBank/DDBJ whole genome shotgun (WGS) entry which is preliminary data.</text>
</comment>
<feature type="chain" id="PRO_5043923763" evidence="1">
    <location>
        <begin position="30"/>
        <end position="71"/>
    </location>
</feature>
<evidence type="ECO:0000313" key="3">
    <source>
        <dbReference type="Proteomes" id="UP001430953"/>
    </source>
</evidence>
<organism evidence="2 3">
    <name type="scientific">Cardiocondyla obscurior</name>
    <dbReference type="NCBI Taxonomy" id="286306"/>
    <lineage>
        <taxon>Eukaryota</taxon>
        <taxon>Metazoa</taxon>
        <taxon>Ecdysozoa</taxon>
        <taxon>Arthropoda</taxon>
        <taxon>Hexapoda</taxon>
        <taxon>Insecta</taxon>
        <taxon>Pterygota</taxon>
        <taxon>Neoptera</taxon>
        <taxon>Endopterygota</taxon>
        <taxon>Hymenoptera</taxon>
        <taxon>Apocrita</taxon>
        <taxon>Aculeata</taxon>
        <taxon>Formicoidea</taxon>
        <taxon>Formicidae</taxon>
        <taxon>Myrmicinae</taxon>
        <taxon>Cardiocondyla</taxon>
    </lineage>
</organism>
<keyword evidence="3" id="KW-1185">Reference proteome</keyword>
<name>A0AAW2EFN5_9HYME</name>
<proteinExistence type="predicted"/>
<gene>
    <name evidence="2" type="ORF">PUN28_018792</name>
</gene>
<dbReference type="AlphaFoldDB" id="A0AAW2EFN5"/>
<dbReference type="Proteomes" id="UP001430953">
    <property type="component" value="Unassembled WGS sequence"/>
</dbReference>
<evidence type="ECO:0000256" key="1">
    <source>
        <dbReference type="SAM" id="SignalP"/>
    </source>
</evidence>